<dbReference type="OrthoDB" id="10291785at2759"/>
<keyword evidence="2" id="KW-1185">Reference proteome</keyword>
<sequence length="126" mass="14523">MRPHLTLQLSFDHIERCGNCSSQGPRGSPSSGMYHQTLVVDTLRRNLHQPSLRSLIRCEVHGGKRRIHQNRSPIRCVECSNTFFPQDRPQTIPNPLVRTISQLQSLLHHVHWGKNSVARHRGEHTR</sequence>
<name>A0A2P5DXJ6_PARAD</name>
<gene>
    <name evidence="1" type="ORF">PanWU01x14_023570</name>
</gene>
<organism evidence="1 2">
    <name type="scientific">Parasponia andersonii</name>
    <name type="common">Sponia andersonii</name>
    <dbReference type="NCBI Taxonomy" id="3476"/>
    <lineage>
        <taxon>Eukaryota</taxon>
        <taxon>Viridiplantae</taxon>
        <taxon>Streptophyta</taxon>
        <taxon>Embryophyta</taxon>
        <taxon>Tracheophyta</taxon>
        <taxon>Spermatophyta</taxon>
        <taxon>Magnoliopsida</taxon>
        <taxon>eudicotyledons</taxon>
        <taxon>Gunneridae</taxon>
        <taxon>Pentapetalae</taxon>
        <taxon>rosids</taxon>
        <taxon>fabids</taxon>
        <taxon>Rosales</taxon>
        <taxon>Cannabaceae</taxon>
        <taxon>Parasponia</taxon>
    </lineage>
</organism>
<dbReference type="Proteomes" id="UP000237105">
    <property type="component" value="Unassembled WGS sequence"/>
</dbReference>
<proteinExistence type="predicted"/>
<reference evidence="2" key="1">
    <citation type="submission" date="2016-06" db="EMBL/GenBank/DDBJ databases">
        <title>Parallel loss of symbiosis genes in relatives of nitrogen-fixing non-legume Parasponia.</title>
        <authorList>
            <person name="Van Velzen R."/>
            <person name="Holmer R."/>
            <person name="Bu F."/>
            <person name="Rutten L."/>
            <person name="Van Zeijl A."/>
            <person name="Liu W."/>
            <person name="Santuari L."/>
            <person name="Cao Q."/>
            <person name="Sharma T."/>
            <person name="Shen D."/>
            <person name="Roswanjaya Y."/>
            <person name="Wardhani T."/>
            <person name="Kalhor M.S."/>
            <person name="Jansen J."/>
            <person name="Van den Hoogen J."/>
            <person name="Gungor B."/>
            <person name="Hartog M."/>
            <person name="Hontelez J."/>
            <person name="Verver J."/>
            <person name="Yang W.-C."/>
            <person name="Schijlen E."/>
            <person name="Repin R."/>
            <person name="Schilthuizen M."/>
            <person name="Schranz E."/>
            <person name="Heidstra R."/>
            <person name="Miyata K."/>
            <person name="Fedorova E."/>
            <person name="Kohlen W."/>
            <person name="Bisseling T."/>
            <person name="Smit S."/>
            <person name="Geurts R."/>
        </authorList>
    </citation>
    <scope>NUCLEOTIDE SEQUENCE [LARGE SCALE GENOMIC DNA]</scope>
    <source>
        <strain evidence="2">cv. WU1-14</strain>
    </source>
</reference>
<evidence type="ECO:0000313" key="2">
    <source>
        <dbReference type="Proteomes" id="UP000237105"/>
    </source>
</evidence>
<dbReference type="EMBL" id="JXTB01000011">
    <property type="protein sequence ID" value="PON78003.1"/>
    <property type="molecule type" value="Genomic_DNA"/>
</dbReference>
<evidence type="ECO:0000313" key="1">
    <source>
        <dbReference type="EMBL" id="PON78003.1"/>
    </source>
</evidence>
<protein>
    <submittedName>
        <fullName evidence="1">Uncharacterized protein</fullName>
    </submittedName>
</protein>
<accession>A0A2P5DXJ6</accession>
<dbReference type="AlphaFoldDB" id="A0A2P5DXJ6"/>
<comment type="caution">
    <text evidence="1">The sequence shown here is derived from an EMBL/GenBank/DDBJ whole genome shotgun (WGS) entry which is preliminary data.</text>
</comment>